<dbReference type="InterPro" id="IPR015943">
    <property type="entry name" value="WD40/YVTN_repeat-like_dom_sf"/>
</dbReference>
<dbReference type="RefSeq" id="WP_069668831.1">
    <property type="nucleotide sequence ID" value="NZ_CP053543.1"/>
</dbReference>
<evidence type="ECO:0000313" key="6">
    <source>
        <dbReference type="Proteomes" id="UP000094761"/>
    </source>
</evidence>
<dbReference type="Proteomes" id="UP000501443">
    <property type="component" value="Chromosome 2"/>
</dbReference>
<evidence type="ECO:0000313" key="8">
    <source>
        <dbReference type="Proteomes" id="UP001150001"/>
    </source>
</evidence>
<keyword evidence="2" id="KW-0313">Glucose metabolism</keyword>
<dbReference type="InterPro" id="IPR050282">
    <property type="entry name" value="Cycloisomerase_2"/>
</dbReference>
<dbReference type="PANTHER" id="PTHR30344">
    <property type="entry name" value="6-PHOSPHOGLUCONOLACTONASE-RELATED"/>
    <property type="match status" value="1"/>
</dbReference>
<gene>
    <name evidence="4" type="ORF">AZ468_19085</name>
    <name evidence="5" type="ORF">HOO69_24905</name>
    <name evidence="3" type="ORF">OPW20_05460</name>
</gene>
<accession>A0A178J8B9</accession>
<evidence type="ECO:0000313" key="3">
    <source>
        <dbReference type="EMBL" id="MDC5739502.1"/>
    </source>
</evidence>
<evidence type="ECO:0000256" key="1">
    <source>
        <dbReference type="ARBA" id="ARBA00005564"/>
    </source>
</evidence>
<organism evidence="4 6">
    <name type="scientific">Vibrio europaeus</name>
    <dbReference type="NCBI Taxonomy" id="300876"/>
    <lineage>
        <taxon>Bacteria</taxon>
        <taxon>Pseudomonadati</taxon>
        <taxon>Pseudomonadota</taxon>
        <taxon>Gammaproteobacteria</taxon>
        <taxon>Vibrionales</taxon>
        <taxon>Vibrionaceae</taxon>
        <taxon>Vibrio</taxon>
        <taxon>Vibrio oreintalis group</taxon>
    </lineage>
</organism>
<reference evidence="3" key="3">
    <citation type="submission" date="2022-11" db="EMBL/GenBank/DDBJ databases">
        <title>Role of the vibriolysin VemA secreted by the emergent pathogen Vibrio europaeus in the colonization of Manila clam mucus.</title>
        <authorList>
            <person name="Martinez C."/>
            <person name="Rodriguez S."/>
            <person name="Vences A."/>
            <person name="Barja J.L."/>
            <person name="Toranzo A.E."/>
            <person name="Dubert J."/>
        </authorList>
    </citation>
    <scope>NUCLEOTIDE SEQUENCE</scope>
    <source>
        <strain evidence="3">3454</strain>
    </source>
</reference>
<proteinExistence type="inferred from homology"/>
<dbReference type="PANTHER" id="PTHR30344:SF1">
    <property type="entry name" value="6-PHOSPHOGLUCONOLACTONASE"/>
    <property type="match status" value="1"/>
</dbReference>
<reference evidence="4 6" key="1">
    <citation type="submission" date="2016-03" db="EMBL/GenBank/DDBJ databases">
        <title>Draft genome sequence of the Vibrio tubiashii subs. europaeus.</title>
        <authorList>
            <person name="Spinard E."/>
            <person name="Dubert J."/>
            <person name="Nelson D.R."/>
            <person name="Barja J.L."/>
        </authorList>
    </citation>
    <scope>NUCLEOTIDE SEQUENCE [LARGE SCALE GENOMIC DNA]</scope>
    <source>
        <strain evidence="6">PP-638</strain>
        <strain evidence="4">PP2-638</strain>
    </source>
</reference>
<dbReference type="GeneID" id="78077829"/>
<name>A0A178J8B9_9VIBR</name>
<dbReference type="SUPFAM" id="SSF51004">
    <property type="entry name" value="C-terminal (heme d1) domain of cytochrome cd1-nitrite reductase"/>
    <property type="match status" value="1"/>
</dbReference>
<keyword evidence="8" id="KW-1185">Reference proteome</keyword>
<dbReference type="EMBL" id="CP053543">
    <property type="protein sequence ID" value="QJY39748.1"/>
    <property type="molecule type" value="Genomic_DNA"/>
</dbReference>
<comment type="similarity">
    <text evidence="1">Belongs to the cycloisomerase 2 family.</text>
</comment>
<dbReference type="GO" id="GO:0017057">
    <property type="term" value="F:6-phosphogluconolactonase activity"/>
    <property type="evidence" value="ECO:0007669"/>
    <property type="project" value="TreeGrafter"/>
</dbReference>
<dbReference type="GO" id="GO:0006006">
    <property type="term" value="P:glucose metabolic process"/>
    <property type="evidence" value="ECO:0007669"/>
    <property type="project" value="UniProtKB-KW"/>
</dbReference>
<evidence type="ECO:0000313" key="5">
    <source>
        <dbReference type="EMBL" id="QJY39748.1"/>
    </source>
</evidence>
<dbReference type="EMBL" id="JAPFIT010000010">
    <property type="protein sequence ID" value="MDC5739502.1"/>
    <property type="molecule type" value="Genomic_DNA"/>
</dbReference>
<dbReference type="Proteomes" id="UP001150001">
    <property type="component" value="Unassembled WGS sequence"/>
</dbReference>
<evidence type="ECO:0000313" key="4">
    <source>
        <dbReference type="EMBL" id="OAM97646.1"/>
    </source>
</evidence>
<dbReference type="AlphaFoldDB" id="A0A178J8B9"/>
<keyword evidence="2" id="KW-0119">Carbohydrate metabolism</keyword>
<dbReference type="Pfam" id="PF10282">
    <property type="entry name" value="Lactonase"/>
    <property type="match status" value="1"/>
</dbReference>
<dbReference type="OrthoDB" id="9790815at2"/>
<dbReference type="EMBL" id="LUAX01000007">
    <property type="protein sequence ID" value="OAM97646.1"/>
    <property type="molecule type" value="Genomic_DNA"/>
</dbReference>
<evidence type="ECO:0000256" key="2">
    <source>
        <dbReference type="ARBA" id="ARBA00022526"/>
    </source>
</evidence>
<dbReference type="InterPro" id="IPR019405">
    <property type="entry name" value="Lactonase_7-beta_prop"/>
</dbReference>
<dbReference type="Gene3D" id="2.130.10.10">
    <property type="entry name" value="YVTN repeat-like/Quinoprotein amine dehydrogenase"/>
    <property type="match status" value="1"/>
</dbReference>
<dbReference type="Proteomes" id="UP000094761">
    <property type="component" value="Unassembled WGS sequence"/>
</dbReference>
<dbReference type="InterPro" id="IPR011048">
    <property type="entry name" value="Haem_d1_sf"/>
</dbReference>
<sequence>MQVSGHLRFFIGTYTDSPSQSQGIAQVSLNPQTGELTRLDDFYPLRNPSYLKQTSQALYSFSEVAQQDGAQLVCMQGGINHALPILGDYPCHLDVCENNQYLAVANYGSGDVNVFSLGDDGVPRELVTTLFEEGKGPNLDRQASPHAHQVVFQRTEKALVSVDLGSDAIRFYHIEQKQFCLQQTLAMTPGSGPRHLVFNRAEDKAYVVCELSETLVVLTKTDAGWQVSQQSDLIPNGEKGEAASAIKLSRDERFIYVSCRQQNVLSCFDVSQPAAQWLGLTDCGGGFPRDFAISDCGEWVVVANQHSNNLTSFRRDLKTGALVATAYQCQIGAPVCVIEQIND</sequence>
<reference evidence="5 7" key="2">
    <citation type="submission" date="2020-05" db="EMBL/GenBank/DDBJ databases">
        <title>First description outside Europe of the emergent pathogen for shellfish aquaculture Vibrio europaeus.</title>
        <authorList>
            <person name="Dubert J."/>
            <person name="Rojas R."/>
        </authorList>
    </citation>
    <scope>NUCLEOTIDE SEQUENCE [LARGE SCALE GENOMIC DNA]</scope>
    <source>
        <strain evidence="5 7">NPI-1</strain>
    </source>
</reference>
<evidence type="ECO:0000313" key="7">
    <source>
        <dbReference type="Proteomes" id="UP000501443"/>
    </source>
</evidence>
<protein>
    <submittedName>
        <fullName evidence="4">6-phosphogluconolactonase</fullName>
    </submittedName>
    <submittedName>
        <fullName evidence="3">Lactonase family protein</fullName>
    </submittedName>
</protein>